<proteinExistence type="predicted"/>
<evidence type="ECO:0000313" key="2">
    <source>
        <dbReference type="Proteomes" id="UP001604277"/>
    </source>
</evidence>
<dbReference type="AlphaFoldDB" id="A0ABD1X6Y4"/>
<organism evidence="1 2">
    <name type="scientific">Forsythia ovata</name>
    <dbReference type="NCBI Taxonomy" id="205694"/>
    <lineage>
        <taxon>Eukaryota</taxon>
        <taxon>Viridiplantae</taxon>
        <taxon>Streptophyta</taxon>
        <taxon>Embryophyta</taxon>
        <taxon>Tracheophyta</taxon>
        <taxon>Spermatophyta</taxon>
        <taxon>Magnoliopsida</taxon>
        <taxon>eudicotyledons</taxon>
        <taxon>Gunneridae</taxon>
        <taxon>Pentapetalae</taxon>
        <taxon>asterids</taxon>
        <taxon>lamiids</taxon>
        <taxon>Lamiales</taxon>
        <taxon>Oleaceae</taxon>
        <taxon>Forsythieae</taxon>
        <taxon>Forsythia</taxon>
    </lineage>
</organism>
<dbReference type="EMBL" id="JBFOLJ010000001">
    <property type="protein sequence ID" value="KAL2557724.1"/>
    <property type="molecule type" value="Genomic_DNA"/>
</dbReference>
<protein>
    <recommendedName>
        <fullName evidence="3">Cyclic nucleotide-binding domain-containing protein</fullName>
    </recommendedName>
</protein>
<sequence length="135" mass="15164">MVDIGDSDLEEIGGNAPRKIVVMAEPVRAICSISKLDFNANYFKILRKKHLEQLYGVINLSDSDSEAEMIHLMMAKLIAKEATDLQKQREESLTQQKVKWVAGPSDAVESSGDGEFISPRTYRVTLGWPPRRWTG</sequence>
<reference evidence="2" key="1">
    <citation type="submission" date="2024-07" db="EMBL/GenBank/DDBJ databases">
        <title>Two chromosome-level genome assemblies of Korean endemic species Abeliophyllum distichum and Forsythia ovata (Oleaceae).</title>
        <authorList>
            <person name="Jang H."/>
        </authorList>
    </citation>
    <scope>NUCLEOTIDE SEQUENCE [LARGE SCALE GENOMIC DNA]</scope>
</reference>
<name>A0ABD1X6Y4_9LAMI</name>
<gene>
    <name evidence="1" type="ORF">Fot_02463</name>
</gene>
<evidence type="ECO:0008006" key="3">
    <source>
        <dbReference type="Google" id="ProtNLM"/>
    </source>
</evidence>
<dbReference type="Proteomes" id="UP001604277">
    <property type="component" value="Unassembled WGS sequence"/>
</dbReference>
<evidence type="ECO:0000313" key="1">
    <source>
        <dbReference type="EMBL" id="KAL2557724.1"/>
    </source>
</evidence>
<keyword evidence="2" id="KW-1185">Reference proteome</keyword>
<accession>A0ABD1X6Y4</accession>
<comment type="caution">
    <text evidence="1">The sequence shown here is derived from an EMBL/GenBank/DDBJ whole genome shotgun (WGS) entry which is preliminary data.</text>
</comment>